<dbReference type="InterPro" id="IPR012340">
    <property type="entry name" value="NA-bd_OB-fold"/>
</dbReference>
<proteinExistence type="inferred from homology"/>
<keyword evidence="4 6" id="KW-0233">DNA recombination</keyword>
<evidence type="ECO:0000256" key="2">
    <source>
        <dbReference type="ARBA" id="ARBA00022763"/>
    </source>
</evidence>
<sequence>MFNYLNGLITEVTPDYIVVDIQGVGYQVQVANPYAYQAGVKDPVKVYIYQSVREDSITLFGFQSSADKHLFLQLISVSGIGPKSALAILETPDHQALIEAIQQGDDKYLAKFPGIGKKTAGRIIVELRDRLTIDEQPMNATASMPISDDPALMDAMAALIALGYTEKQVAKVEKTLQKEAAGSTNDYISRGLKLLN</sequence>
<dbReference type="AlphaFoldDB" id="H4GL98"/>
<keyword evidence="8" id="KW-0347">Helicase</keyword>
<evidence type="ECO:0000313" key="8">
    <source>
        <dbReference type="EMBL" id="EHS84597.1"/>
    </source>
</evidence>
<comment type="similarity">
    <text evidence="6">Belongs to the RuvA family.</text>
</comment>
<gene>
    <name evidence="6" type="primary">ruvA</name>
    <name evidence="8" type="ORF">PS3_5386</name>
</gene>
<keyword evidence="5 6" id="KW-0234">DNA repair</keyword>
<dbReference type="InterPro" id="IPR036267">
    <property type="entry name" value="RuvA_C_sf"/>
</dbReference>
<feature type="region of interest" description="Domain III" evidence="6">
    <location>
        <begin position="151"/>
        <end position="196"/>
    </location>
</feature>
<dbReference type="Pfam" id="PF01330">
    <property type="entry name" value="RuvA_N"/>
    <property type="match status" value="1"/>
</dbReference>
<comment type="caution">
    <text evidence="6">Lacks conserved residue(s) required for the propagation of feature annotation.</text>
</comment>
<evidence type="ECO:0000256" key="3">
    <source>
        <dbReference type="ARBA" id="ARBA00023125"/>
    </source>
</evidence>
<dbReference type="SUPFAM" id="SSF47781">
    <property type="entry name" value="RuvA domain 2-like"/>
    <property type="match status" value="1"/>
</dbReference>
<feature type="domain" description="Helix-hairpin-helix DNA-binding motif class 1" evidence="7">
    <location>
        <begin position="107"/>
        <end position="126"/>
    </location>
</feature>
<evidence type="ECO:0000256" key="5">
    <source>
        <dbReference type="ARBA" id="ARBA00023204"/>
    </source>
</evidence>
<dbReference type="CDD" id="cd14332">
    <property type="entry name" value="UBA_RuvA_C"/>
    <property type="match status" value="1"/>
</dbReference>
<dbReference type="GO" id="GO:0006310">
    <property type="term" value="P:DNA recombination"/>
    <property type="evidence" value="ECO:0007669"/>
    <property type="project" value="UniProtKB-UniRule"/>
</dbReference>
<dbReference type="InterPro" id="IPR000085">
    <property type="entry name" value="RuvA"/>
</dbReference>
<evidence type="ECO:0000259" key="7">
    <source>
        <dbReference type="SMART" id="SM00278"/>
    </source>
</evidence>
<keyword evidence="3 6" id="KW-0238">DNA-binding</keyword>
<comment type="domain">
    <text evidence="6">Has three domains with a flexible linker between the domains II and III and assumes an 'L' shape. Domain III is highly mobile and contacts RuvB.</text>
</comment>
<dbReference type="Gene3D" id="1.10.8.10">
    <property type="entry name" value="DNA helicase RuvA subunit, C-terminal domain"/>
    <property type="match status" value="1"/>
</dbReference>
<dbReference type="PATRIC" id="fig|1144300.3.peg.1874"/>
<dbReference type="GO" id="GO:0009379">
    <property type="term" value="C:Holliday junction helicase complex"/>
    <property type="evidence" value="ECO:0007669"/>
    <property type="project" value="InterPro"/>
</dbReference>
<comment type="subcellular location">
    <subcellularLocation>
        <location evidence="6">Cytoplasm</location>
    </subcellularLocation>
</comment>
<organism evidence="8 9">
    <name type="scientific">Limosilactobacillus gastricus PS3</name>
    <dbReference type="NCBI Taxonomy" id="1144300"/>
    <lineage>
        <taxon>Bacteria</taxon>
        <taxon>Bacillati</taxon>
        <taxon>Bacillota</taxon>
        <taxon>Bacilli</taxon>
        <taxon>Lactobacillales</taxon>
        <taxon>Lactobacillaceae</taxon>
        <taxon>Limosilactobacillus</taxon>
    </lineage>
</organism>
<evidence type="ECO:0000256" key="1">
    <source>
        <dbReference type="ARBA" id="ARBA00022490"/>
    </source>
</evidence>
<dbReference type="Gene3D" id="2.40.50.140">
    <property type="entry name" value="Nucleic acid-binding proteins"/>
    <property type="match status" value="1"/>
</dbReference>
<dbReference type="Pfam" id="PF07499">
    <property type="entry name" value="RuvA_C"/>
    <property type="match status" value="1"/>
</dbReference>
<evidence type="ECO:0000256" key="4">
    <source>
        <dbReference type="ARBA" id="ARBA00023172"/>
    </source>
</evidence>
<keyword evidence="8" id="KW-0547">Nucleotide-binding</keyword>
<dbReference type="InterPro" id="IPR011114">
    <property type="entry name" value="RuvA_C"/>
</dbReference>
<dbReference type="GO" id="GO:0009378">
    <property type="term" value="F:four-way junction helicase activity"/>
    <property type="evidence" value="ECO:0007669"/>
    <property type="project" value="InterPro"/>
</dbReference>
<dbReference type="GO" id="GO:0006281">
    <property type="term" value="P:DNA repair"/>
    <property type="evidence" value="ECO:0007669"/>
    <property type="project" value="UniProtKB-UniRule"/>
</dbReference>
<dbReference type="SUPFAM" id="SSF46929">
    <property type="entry name" value="DNA helicase RuvA subunit, C-terminal domain"/>
    <property type="match status" value="1"/>
</dbReference>
<dbReference type="InterPro" id="IPR013849">
    <property type="entry name" value="DNA_helicase_Holl-junc_RuvA_I"/>
</dbReference>
<comment type="function">
    <text evidence="6">The RuvA-RuvB-RuvC complex processes Holliday junction (HJ) DNA during genetic recombination and DNA repair, while the RuvA-RuvB complex plays an important role in the rescue of blocked DNA replication forks via replication fork reversal (RFR). RuvA specifically binds to HJ cruciform DNA, conferring on it an open structure. The RuvB hexamer acts as an ATP-dependent pump, pulling dsDNA into and through the RuvAB complex. HJ branch migration allows RuvC to scan DNA until it finds its consensus sequence, where it cleaves and resolves the cruciform DNA.</text>
</comment>
<keyword evidence="2 6" id="KW-0227">DNA damage</keyword>
<keyword evidence="1 6" id="KW-0963">Cytoplasm</keyword>
<dbReference type="OrthoDB" id="5293449at2"/>
<dbReference type="InterPro" id="IPR010994">
    <property type="entry name" value="RuvA_2-like"/>
</dbReference>
<dbReference type="InterPro" id="IPR003583">
    <property type="entry name" value="Hlx-hairpin-Hlx_DNA-bd_motif"/>
</dbReference>
<accession>H4GL98</accession>
<dbReference type="GO" id="GO:0000400">
    <property type="term" value="F:four-way junction DNA binding"/>
    <property type="evidence" value="ECO:0007669"/>
    <property type="project" value="UniProtKB-UniRule"/>
</dbReference>
<comment type="subunit">
    <text evidence="6">Homotetramer. Forms an RuvA(8)-RuvB(12)-Holliday junction (HJ) complex. HJ DNA is sandwiched between 2 RuvA tetramers; dsDNA enters through RuvA and exits via RuvB. An RuvB hexamer assembles on each DNA strand where it exits the tetramer. Each RuvB hexamer is contacted by two RuvA subunits (via domain III) on 2 adjacent RuvB subunits; this complex drives branch migration. In the full resolvosome a probable DNA-RuvA(4)-RuvB(12)-RuvC(2) complex forms which resolves the HJ.</text>
</comment>
<dbReference type="GO" id="GO:0048476">
    <property type="term" value="C:Holliday junction resolvase complex"/>
    <property type="evidence" value="ECO:0007669"/>
    <property type="project" value="UniProtKB-UniRule"/>
</dbReference>
<keyword evidence="8" id="KW-0067">ATP-binding</keyword>
<dbReference type="Proteomes" id="UP000004567">
    <property type="component" value="Unassembled WGS sequence"/>
</dbReference>
<dbReference type="STRING" id="1144300.PS3_5386"/>
<evidence type="ECO:0000313" key="9">
    <source>
        <dbReference type="Proteomes" id="UP000004567"/>
    </source>
</evidence>
<dbReference type="RefSeq" id="WP_007122830.1">
    <property type="nucleotide sequence ID" value="NZ_AICN01000080.1"/>
</dbReference>
<name>H4GL98_9LACO</name>
<dbReference type="SMART" id="SM00278">
    <property type="entry name" value="HhH1"/>
    <property type="match status" value="2"/>
</dbReference>
<evidence type="ECO:0000256" key="6">
    <source>
        <dbReference type="HAMAP-Rule" id="MF_00031"/>
    </source>
</evidence>
<dbReference type="Pfam" id="PF14520">
    <property type="entry name" value="HHH_5"/>
    <property type="match status" value="1"/>
</dbReference>
<dbReference type="GO" id="GO:0005524">
    <property type="term" value="F:ATP binding"/>
    <property type="evidence" value="ECO:0007669"/>
    <property type="project" value="InterPro"/>
</dbReference>
<comment type="caution">
    <text evidence="8">The sequence shown here is derived from an EMBL/GenBank/DDBJ whole genome shotgun (WGS) entry which is preliminary data.</text>
</comment>
<dbReference type="GO" id="GO:0005737">
    <property type="term" value="C:cytoplasm"/>
    <property type="evidence" value="ECO:0007669"/>
    <property type="project" value="UniProtKB-SubCell"/>
</dbReference>
<dbReference type="NCBIfam" id="TIGR00084">
    <property type="entry name" value="ruvA"/>
    <property type="match status" value="1"/>
</dbReference>
<dbReference type="Gene3D" id="1.10.150.20">
    <property type="entry name" value="5' to 3' exonuclease, C-terminal subdomain"/>
    <property type="match status" value="1"/>
</dbReference>
<keyword evidence="8" id="KW-0378">Hydrolase</keyword>
<protein>
    <recommendedName>
        <fullName evidence="6">Holliday junction branch migration complex subunit RuvA</fullName>
    </recommendedName>
</protein>
<feature type="domain" description="Helix-hairpin-helix DNA-binding motif class 1" evidence="7">
    <location>
        <begin position="72"/>
        <end position="91"/>
    </location>
</feature>
<dbReference type="HAMAP" id="MF_00031">
    <property type="entry name" value="DNA_HJ_migration_RuvA"/>
    <property type="match status" value="1"/>
</dbReference>
<dbReference type="SUPFAM" id="SSF50249">
    <property type="entry name" value="Nucleic acid-binding proteins"/>
    <property type="match status" value="1"/>
</dbReference>
<reference evidence="8 9" key="1">
    <citation type="journal article" date="2013" name="Genome Announc.">
        <title>Genome Sequence of Lactobacillus gastricus PS3, a Strain Isolated from Human Milk.</title>
        <authorList>
            <person name="Martin V."/>
            <person name="Cardenas N."/>
            <person name="Jimenez E."/>
            <person name="Maldonado A."/>
            <person name="Rodriguez J.M."/>
            <person name="Fernandez L."/>
        </authorList>
    </citation>
    <scope>NUCLEOTIDE SEQUENCE [LARGE SCALE GENOMIC DNA]</scope>
    <source>
        <strain evidence="8 9">PS3</strain>
    </source>
</reference>
<dbReference type="EMBL" id="AICN01000080">
    <property type="protein sequence ID" value="EHS84597.1"/>
    <property type="molecule type" value="Genomic_DNA"/>
</dbReference>